<evidence type="ECO:0000256" key="5">
    <source>
        <dbReference type="ARBA" id="ARBA00023136"/>
    </source>
</evidence>
<evidence type="ECO:0000256" key="3">
    <source>
        <dbReference type="ARBA" id="ARBA00022692"/>
    </source>
</evidence>
<dbReference type="RefSeq" id="WP_162664286.1">
    <property type="nucleotide sequence ID" value="NZ_CP048020.1"/>
</dbReference>
<keyword evidence="2" id="KW-1003">Cell membrane</keyword>
<accession>A0A6P1Y382</accession>
<comment type="subcellular location">
    <subcellularLocation>
        <location evidence="1">Membrane</location>
        <topology evidence="1">Multi-pass membrane protein</topology>
    </subcellularLocation>
</comment>
<dbReference type="EMBL" id="CP048020">
    <property type="protein sequence ID" value="QHX43985.1"/>
    <property type="molecule type" value="Genomic_DNA"/>
</dbReference>
<evidence type="ECO:0000256" key="4">
    <source>
        <dbReference type="ARBA" id="ARBA00022989"/>
    </source>
</evidence>
<evidence type="ECO:0000256" key="2">
    <source>
        <dbReference type="ARBA" id="ARBA00022475"/>
    </source>
</evidence>
<dbReference type="GO" id="GO:0005886">
    <property type="term" value="C:plasma membrane"/>
    <property type="evidence" value="ECO:0007669"/>
    <property type="project" value="UniProtKB-ARBA"/>
</dbReference>
<dbReference type="PANTHER" id="PTHR34857">
    <property type="entry name" value="SLL0384 PROTEIN"/>
    <property type="match status" value="1"/>
</dbReference>
<feature type="transmembrane region" description="Helical" evidence="6">
    <location>
        <begin position="42"/>
        <end position="59"/>
    </location>
</feature>
<organism evidence="7 8">
    <name type="scientific">Treponema vincentii</name>
    <dbReference type="NCBI Taxonomy" id="69710"/>
    <lineage>
        <taxon>Bacteria</taxon>
        <taxon>Pseudomonadati</taxon>
        <taxon>Spirochaetota</taxon>
        <taxon>Spirochaetia</taxon>
        <taxon>Spirochaetales</taxon>
        <taxon>Treponemataceae</taxon>
        <taxon>Treponema</taxon>
    </lineage>
</organism>
<evidence type="ECO:0000256" key="6">
    <source>
        <dbReference type="SAM" id="Phobius"/>
    </source>
</evidence>
<gene>
    <name evidence="7" type="ORF">GWP43_11615</name>
</gene>
<dbReference type="CDD" id="cd16914">
    <property type="entry name" value="EcfT"/>
    <property type="match status" value="1"/>
</dbReference>
<keyword evidence="3 6" id="KW-0812">Transmembrane</keyword>
<dbReference type="Proteomes" id="UP000464374">
    <property type="component" value="Chromosome"/>
</dbReference>
<name>A0A6P1Y382_9SPIR</name>
<evidence type="ECO:0000256" key="1">
    <source>
        <dbReference type="ARBA" id="ARBA00004141"/>
    </source>
</evidence>
<keyword evidence="4 6" id="KW-1133">Transmembrane helix</keyword>
<dbReference type="AlphaFoldDB" id="A0A6P1Y382"/>
<evidence type="ECO:0000313" key="8">
    <source>
        <dbReference type="Proteomes" id="UP000464374"/>
    </source>
</evidence>
<protein>
    <submittedName>
        <fullName evidence="7">Energy-coupling factor transporter transmembrane protein EcfT</fullName>
    </submittedName>
</protein>
<keyword evidence="5 6" id="KW-0472">Membrane</keyword>
<proteinExistence type="predicted"/>
<dbReference type="KEGG" id="trz:GWP43_11615"/>
<sequence>MKHSAGGLYTTKRQNNGLVFDPRTKLILLIEFDILMFLGRSLFYEMGVFLLCSLILAIGGHRRNSIKCIGIFAVCAAIEQLIHPYMSHSLISLVYFAVALVRKVLPIFILTKWSVETTKVSAFVAALWKMRLPKNMIITGSVIFRCFPTIREEWNAIQSAMRMRGIECNARSLLFKPSETITYILIPLFISILNISDELAAAALCRGLDNPGTHTCMTEIGFKRQDVALLILVTGIFAGMCIVRILGVRL</sequence>
<dbReference type="InterPro" id="IPR051611">
    <property type="entry name" value="ECF_transporter_component"/>
</dbReference>
<feature type="transmembrane region" description="Helical" evidence="6">
    <location>
        <begin position="227"/>
        <end position="247"/>
    </location>
</feature>
<dbReference type="Pfam" id="PF02361">
    <property type="entry name" value="CbiQ"/>
    <property type="match status" value="1"/>
</dbReference>
<reference evidence="7 8" key="1">
    <citation type="submission" date="2020-01" db="EMBL/GenBank/DDBJ databases">
        <title>Complete genome sequence of a human oral phylogroup 1 Treponema sp. strain ATCC 700766, originally isolated from periodontitis dental plaque.</title>
        <authorList>
            <person name="Chan Y."/>
            <person name="Huo Y.-B."/>
            <person name="Yu X.-L."/>
            <person name="Zeng H."/>
            <person name="Leung W.-K."/>
            <person name="Watt R.M."/>
        </authorList>
    </citation>
    <scope>NUCLEOTIDE SEQUENCE [LARGE SCALE GENOMIC DNA]</scope>
    <source>
        <strain evidence="7 8">OMZ 804</strain>
    </source>
</reference>
<dbReference type="InterPro" id="IPR003339">
    <property type="entry name" value="ABC/ECF_trnsptr_transmembrane"/>
</dbReference>
<evidence type="ECO:0000313" key="7">
    <source>
        <dbReference type="EMBL" id="QHX43985.1"/>
    </source>
</evidence>
<dbReference type="PANTHER" id="PTHR34857:SF2">
    <property type="entry name" value="SLL0384 PROTEIN"/>
    <property type="match status" value="1"/>
</dbReference>